<name>A0A1Y0B496_9LAMI</name>
<sequence>MVLVLEAGEIPFRLASQGLLTSAFPNFMSRLAVVLHELQLPFPSTALIISSISHWSRITLLFFVQLDFFNPASYTSSLRSKGIYCCFSCIAGLSPPS</sequence>
<reference evidence="1" key="1">
    <citation type="submission" date="2017-03" db="EMBL/GenBank/DDBJ databases">
        <title>The mitochondrial genome of the carnivorous plant Utricularia reniformis (Lentibulariaceae): structure, comparative analysis and evolutionary landmarks.</title>
        <authorList>
            <person name="Silva S.R."/>
            <person name="Alvarenga D.O."/>
            <person name="Michael T.P."/>
            <person name="Miranda V.F.O."/>
            <person name="Varani A.M."/>
        </authorList>
    </citation>
    <scope>NUCLEOTIDE SEQUENCE</scope>
</reference>
<geneLocation type="mitochondrion" evidence="1"/>
<gene>
    <name evidence="1" type="ORF">AEK19_MT2063</name>
</gene>
<dbReference type="EMBL" id="KY774314">
    <property type="protein sequence ID" value="ART32220.1"/>
    <property type="molecule type" value="Genomic_DNA"/>
</dbReference>
<keyword evidence="1" id="KW-0496">Mitochondrion</keyword>
<organism evidence="1">
    <name type="scientific">Utricularia reniformis</name>
    <dbReference type="NCBI Taxonomy" id="192314"/>
    <lineage>
        <taxon>Eukaryota</taxon>
        <taxon>Viridiplantae</taxon>
        <taxon>Streptophyta</taxon>
        <taxon>Embryophyta</taxon>
        <taxon>Tracheophyta</taxon>
        <taxon>Spermatophyta</taxon>
        <taxon>Magnoliopsida</taxon>
        <taxon>eudicotyledons</taxon>
        <taxon>Gunneridae</taxon>
        <taxon>Pentapetalae</taxon>
        <taxon>asterids</taxon>
        <taxon>lamiids</taxon>
        <taxon>Lamiales</taxon>
        <taxon>Lentibulariaceae</taxon>
        <taxon>Utricularia</taxon>
    </lineage>
</organism>
<proteinExistence type="predicted"/>
<evidence type="ECO:0000313" key="1">
    <source>
        <dbReference type="EMBL" id="ART32220.1"/>
    </source>
</evidence>
<accession>A0A1Y0B496</accession>
<protein>
    <submittedName>
        <fullName evidence="1">Uncharacterized protein</fullName>
    </submittedName>
</protein>
<dbReference type="AlphaFoldDB" id="A0A1Y0B496"/>